<dbReference type="EMBL" id="VEPZ02001425">
    <property type="protein sequence ID" value="KAE8673640.1"/>
    <property type="molecule type" value="Genomic_DNA"/>
</dbReference>
<dbReference type="Proteomes" id="UP000436088">
    <property type="component" value="Unassembled WGS sequence"/>
</dbReference>
<dbReference type="PANTHER" id="PTHR47591:SF1">
    <property type="entry name" value="ZINC FINGER PROTEIN ZAT2-RELATED"/>
    <property type="match status" value="1"/>
</dbReference>
<keyword evidence="5" id="KW-1185">Reference proteome</keyword>
<dbReference type="SMART" id="SM00355">
    <property type="entry name" value="ZnF_C2H2"/>
    <property type="match status" value="2"/>
</dbReference>
<feature type="domain" description="C2H2-type" evidence="3">
    <location>
        <begin position="114"/>
        <end position="141"/>
    </location>
</feature>
<organism evidence="4 5">
    <name type="scientific">Hibiscus syriacus</name>
    <name type="common">Rose of Sharon</name>
    <dbReference type="NCBI Taxonomy" id="106335"/>
    <lineage>
        <taxon>Eukaryota</taxon>
        <taxon>Viridiplantae</taxon>
        <taxon>Streptophyta</taxon>
        <taxon>Embryophyta</taxon>
        <taxon>Tracheophyta</taxon>
        <taxon>Spermatophyta</taxon>
        <taxon>Magnoliopsida</taxon>
        <taxon>eudicotyledons</taxon>
        <taxon>Gunneridae</taxon>
        <taxon>Pentapetalae</taxon>
        <taxon>rosids</taxon>
        <taxon>malvids</taxon>
        <taxon>Malvales</taxon>
        <taxon>Malvaceae</taxon>
        <taxon>Malvoideae</taxon>
        <taxon>Hibiscus</taxon>
    </lineage>
</organism>
<dbReference type="InterPro" id="IPR013087">
    <property type="entry name" value="Znf_C2H2_type"/>
</dbReference>
<evidence type="ECO:0000313" key="4">
    <source>
        <dbReference type="EMBL" id="KAE8673640.1"/>
    </source>
</evidence>
<accession>A0A6A2XUQ5</accession>
<keyword evidence="1" id="KW-0862">Zinc</keyword>
<keyword evidence="1" id="KW-0479">Metal-binding</keyword>
<dbReference type="AlphaFoldDB" id="A0A6A2XUQ5"/>
<dbReference type="PROSITE" id="PS50157">
    <property type="entry name" value="ZINC_FINGER_C2H2_2"/>
    <property type="match status" value="2"/>
</dbReference>
<dbReference type="GO" id="GO:0008270">
    <property type="term" value="F:zinc ion binding"/>
    <property type="evidence" value="ECO:0007669"/>
    <property type="project" value="UniProtKB-KW"/>
</dbReference>
<feature type="region of interest" description="Disordered" evidence="2">
    <location>
        <begin position="70"/>
        <end position="111"/>
    </location>
</feature>
<dbReference type="InterPro" id="IPR036236">
    <property type="entry name" value="Znf_C2H2_sf"/>
</dbReference>
<dbReference type="PROSITE" id="PS00028">
    <property type="entry name" value="ZINC_FINGER_C2H2_1"/>
    <property type="match status" value="2"/>
</dbReference>
<feature type="compositionally biased region" description="Basic residues" evidence="2">
    <location>
        <begin position="70"/>
        <end position="93"/>
    </location>
</feature>
<evidence type="ECO:0000256" key="2">
    <source>
        <dbReference type="SAM" id="MobiDB-lite"/>
    </source>
</evidence>
<proteinExistence type="predicted"/>
<feature type="domain" description="C2H2-type" evidence="3">
    <location>
        <begin position="44"/>
        <end position="71"/>
    </location>
</feature>
<feature type="compositionally biased region" description="Basic and acidic residues" evidence="2">
    <location>
        <begin position="102"/>
        <end position="111"/>
    </location>
</feature>
<dbReference type="Pfam" id="PF13912">
    <property type="entry name" value="zf-C2H2_6"/>
    <property type="match status" value="2"/>
</dbReference>
<name>A0A6A2XUQ5_HIBSY</name>
<dbReference type="SUPFAM" id="SSF57667">
    <property type="entry name" value="beta-beta-alpha zinc fingers"/>
    <property type="match status" value="1"/>
</dbReference>
<dbReference type="Gene3D" id="3.30.160.60">
    <property type="entry name" value="Classic Zinc Finger"/>
    <property type="match status" value="1"/>
</dbReference>
<evidence type="ECO:0000313" key="5">
    <source>
        <dbReference type="Proteomes" id="UP000436088"/>
    </source>
</evidence>
<reference evidence="4" key="1">
    <citation type="submission" date="2019-09" db="EMBL/GenBank/DDBJ databases">
        <title>Draft genome information of white flower Hibiscus syriacus.</title>
        <authorList>
            <person name="Kim Y.-M."/>
        </authorList>
    </citation>
    <scope>NUCLEOTIDE SEQUENCE [LARGE SCALE GENOMIC DNA]</scope>
    <source>
        <strain evidence="4">YM2019G1</strain>
    </source>
</reference>
<sequence>MDDQVTNIIGEESVSIETALKPNKLMLKLKISEKISHGGGGSHHICSVCNKGFTSGKALGGHIRIHMKGNKASCHRKISKRQPRSNHRAKSKKTISNMKASPDGDRNQDSNEKVSCCICNKDFKSMKSLFGHMRNHPERNWRGIRPPPSDKNSCCSSVSENDEAHVVDQVKGSVSDILKSLPNWKTNTFKRDSDHGDDDDEEIPEAAYCLMKLSRGDSFDFDRFKTPLKLEEEQVDEKPSVYPKNPSGEQLLTNSKVCSSKTLLDFDLNEPYVEEIDGEA</sequence>
<comment type="caution">
    <text evidence="4">The sequence shown here is derived from an EMBL/GenBank/DDBJ whole genome shotgun (WGS) entry which is preliminary data.</text>
</comment>
<protein>
    <recommendedName>
        <fullName evidence="3">C2H2-type domain-containing protein</fullName>
    </recommendedName>
</protein>
<gene>
    <name evidence="4" type="ORF">F3Y22_tig00111779pilonHSYRG00253</name>
</gene>
<dbReference type="OrthoDB" id="6077919at2759"/>
<evidence type="ECO:0000259" key="3">
    <source>
        <dbReference type="PROSITE" id="PS50157"/>
    </source>
</evidence>
<keyword evidence="1" id="KW-0863">Zinc-finger</keyword>
<dbReference type="PANTHER" id="PTHR47591">
    <property type="entry name" value="ZINC FINGER PROTEIN ZAT2-RELATED"/>
    <property type="match status" value="1"/>
</dbReference>
<evidence type="ECO:0000256" key="1">
    <source>
        <dbReference type="PROSITE-ProRule" id="PRU00042"/>
    </source>
</evidence>